<dbReference type="Proteomes" id="UP001215280">
    <property type="component" value="Unassembled WGS sequence"/>
</dbReference>
<reference evidence="3" key="1">
    <citation type="submission" date="2023-03" db="EMBL/GenBank/DDBJ databases">
        <title>Massive genome expansion in bonnet fungi (Mycena s.s.) driven by repeated elements and novel gene families across ecological guilds.</title>
        <authorList>
            <consortium name="Lawrence Berkeley National Laboratory"/>
            <person name="Harder C.B."/>
            <person name="Miyauchi S."/>
            <person name="Viragh M."/>
            <person name="Kuo A."/>
            <person name="Thoen E."/>
            <person name="Andreopoulos B."/>
            <person name="Lu D."/>
            <person name="Skrede I."/>
            <person name="Drula E."/>
            <person name="Henrissat B."/>
            <person name="Morin E."/>
            <person name="Kohler A."/>
            <person name="Barry K."/>
            <person name="LaButti K."/>
            <person name="Morin E."/>
            <person name="Salamov A."/>
            <person name="Lipzen A."/>
            <person name="Mereny Z."/>
            <person name="Hegedus B."/>
            <person name="Baldrian P."/>
            <person name="Stursova M."/>
            <person name="Weitz H."/>
            <person name="Taylor A."/>
            <person name="Grigoriev I.V."/>
            <person name="Nagy L.G."/>
            <person name="Martin F."/>
            <person name="Kauserud H."/>
        </authorList>
    </citation>
    <scope>NUCLEOTIDE SEQUENCE</scope>
    <source>
        <strain evidence="3">CBHHK188m</strain>
    </source>
</reference>
<keyword evidence="2" id="KW-1133">Transmembrane helix</keyword>
<evidence type="ECO:0000256" key="2">
    <source>
        <dbReference type="SAM" id="Phobius"/>
    </source>
</evidence>
<protein>
    <submittedName>
        <fullName evidence="3">Uncharacterized protein</fullName>
    </submittedName>
</protein>
<comment type="caution">
    <text evidence="3">The sequence shown here is derived from an EMBL/GenBank/DDBJ whole genome shotgun (WGS) entry which is preliminary data.</text>
</comment>
<organism evidence="3 4">
    <name type="scientific">Mycena maculata</name>
    <dbReference type="NCBI Taxonomy" id="230809"/>
    <lineage>
        <taxon>Eukaryota</taxon>
        <taxon>Fungi</taxon>
        <taxon>Dikarya</taxon>
        <taxon>Basidiomycota</taxon>
        <taxon>Agaricomycotina</taxon>
        <taxon>Agaricomycetes</taxon>
        <taxon>Agaricomycetidae</taxon>
        <taxon>Agaricales</taxon>
        <taxon>Marasmiineae</taxon>
        <taxon>Mycenaceae</taxon>
        <taxon>Mycena</taxon>
    </lineage>
</organism>
<name>A0AAD7HSW8_9AGAR</name>
<evidence type="ECO:0000313" key="3">
    <source>
        <dbReference type="EMBL" id="KAJ7727560.1"/>
    </source>
</evidence>
<feature type="region of interest" description="Disordered" evidence="1">
    <location>
        <begin position="115"/>
        <end position="134"/>
    </location>
</feature>
<gene>
    <name evidence="3" type="ORF">DFH07DRAFT_970171</name>
</gene>
<keyword evidence="4" id="KW-1185">Reference proteome</keyword>
<keyword evidence="2" id="KW-0812">Transmembrane</keyword>
<dbReference type="EMBL" id="JARJLG010000211">
    <property type="protein sequence ID" value="KAJ7727560.1"/>
    <property type="molecule type" value="Genomic_DNA"/>
</dbReference>
<sequence length="134" mass="14699">MASALPSTNALSATQSAIASTMKSLAAGQIASITFSAITIIILSIVLWLCVRQTRRRRYINLEAEAFITGTLTVPPSPPPPRNKAIMESSSSMAQSRQDYWNAQLRKLWKQLESPQGNFEDESANLEQVETCSP</sequence>
<evidence type="ECO:0000256" key="1">
    <source>
        <dbReference type="SAM" id="MobiDB-lite"/>
    </source>
</evidence>
<accession>A0AAD7HSW8</accession>
<feature type="compositionally biased region" description="Polar residues" evidence="1">
    <location>
        <begin position="125"/>
        <end position="134"/>
    </location>
</feature>
<dbReference type="AlphaFoldDB" id="A0AAD7HSW8"/>
<keyword evidence="2" id="KW-0472">Membrane</keyword>
<feature type="transmembrane region" description="Helical" evidence="2">
    <location>
        <begin position="30"/>
        <end position="51"/>
    </location>
</feature>
<evidence type="ECO:0000313" key="4">
    <source>
        <dbReference type="Proteomes" id="UP001215280"/>
    </source>
</evidence>
<proteinExistence type="predicted"/>